<proteinExistence type="predicted"/>
<accession>A0ABS9WB76</accession>
<dbReference type="InterPro" id="IPR017969">
    <property type="entry name" value="Heavy-metal-associated_CS"/>
</dbReference>
<dbReference type="SUPFAM" id="SSF55008">
    <property type="entry name" value="HMA, heavy metal-associated domain"/>
    <property type="match status" value="1"/>
</dbReference>
<comment type="caution">
    <text evidence="3">The sequence shown here is derived from an EMBL/GenBank/DDBJ whole genome shotgun (WGS) entry which is preliminary data.</text>
</comment>
<evidence type="ECO:0000256" key="1">
    <source>
        <dbReference type="ARBA" id="ARBA00022723"/>
    </source>
</evidence>
<keyword evidence="4" id="KW-1185">Reference proteome</keyword>
<dbReference type="RefSeq" id="WP_120009800.1">
    <property type="nucleotide sequence ID" value="NZ_JALBUU010000125.1"/>
</dbReference>
<feature type="domain" description="HMA" evidence="2">
    <location>
        <begin position="3"/>
        <end position="66"/>
    </location>
</feature>
<dbReference type="InterPro" id="IPR036163">
    <property type="entry name" value="HMA_dom_sf"/>
</dbReference>
<dbReference type="CDD" id="cd00371">
    <property type="entry name" value="HMA"/>
    <property type="match status" value="1"/>
</dbReference>
<evidence type="ECO:0000313" key="4">
    <source>
        <dbReference type="Proteomes" id="UP001201985"/>
    </source>
</evidence>
<reference evidence="3 4" key="1">
    <citation type="submission" date="2022-03" db="EMBL/GenBank/DDBJ databases">
        <title>Complete genome analysis of Roseomonas KG 17.1 : a prolific producer of plant growth promoters.</title>
        <authorList>
            <person name="Saadouli I."/>
            <person name="Najjari A."/>
            <person name="Mosbah A."/>
            <person name="Ouzari H.I."/>
        </authorList>
    </citation>
    <scope>NUCLEOTIDE SEQUENCE [LARGE SCALE GENOMIC DNA]</scope>
    <source>
        <strain evidence="3 4">KG17-1</strain>
    </source>
</reference>
<gene>
    <name evidence="3" type="ORF">MON41_22850</name>
</gene>
<keyword evidence="1" id="KW-0479">Metal-binding</keyword>
<sequence>MSESMLLKVEGMDCAHCVRAVTEAIKAEDPQAEVAVDLDAGTVSATTILPRPRVATLVEEEGYTVAQG</sequence>
<name>A0ABS9WB76_9PROT</name>
<organism evidence="3 4">
    <name type="scientific">Teichococcus vastitatis</name>
    <dbReference type="NCBI Taxonomy" id="2307076"/>
    <lineage>
        <taxon>Bacteria</taxon>
        <taxon>Pseudomonadati</taxon>
        <taxon>Pseudomonadota</taxon>
        <taxon>Alphaproteobacteria</taxon>
        <taxon>Acetobacterales</taxon>
        <taxon>Roseomonadaceae</taxon>
        <taxon>Roseomonas</taxon>
    </lineage>
</organism>
<dbReference type="Pfam" id="PF00403">
    <property type="entry name" value="HMA"/>
    <property type="match status" value="1"/>
</dbReference>
<evidence type="ECO:0000313" key="3">
    <source>
        <dbReference type="EMBL" id="MCI0756478.1"/>
    </source>
</evidence>
<dbReference type="Gene3D" id="3.30.70.100">
    <property type="match status" value="1"/>
</dbReference>
<dbReference type="InterPro" id="IPR006121">
    <property type="entry name" value="HMA_dom"/>
</dbReference>
<dbReference type="Proteomes" id="UP001201985">
    <property type="component" value="Unassembled WGS sequence"/>
</dbReference>
<protein>
    <submittedName>
        <fullName evidence="3">Cation transporter</fullName>
    </submittedName>
</protein>
<dbReference type="PROSITE" id="PS01047">
    <property type="entry name" value="HMA_1"/>
    <property type="match status" value="1"/>
</dbReference>
<evidence type="ECO:0000259" key="2">
    <source>
        <dbReference type="PROSITE" id="PS50846"/>
    </source>
</evidence>
<dbReference type="PROSITE" id="PS50846">
    <property type="entry name" value="HMA_2"/>
    <property type="match status" value="1"/>
</dbReference>
<dbReference type="EMBL" id="JALBUU010000125">
    <property type="protein sequence ID" value="MCI0756478.1"/>
    <property type="molecule type" value="Genomic_DNA"/>
</dbReference>